<feature type="compositionally biased region" description="Polar residues" evidence="11">
    <location>
        <begin position="1043"/>
        <end position="1053"/>
    </location>
</feature>
<evidence type="ECO:0000256" key="1">
    <source>
        <dbReference type="ARBA" id="ARBA00004245"/>
    </source>
</evidence>
<gene>
    <name evidence="13" type="ORF">O3P69_015856</name>
</gene>
<dbReference type="AlphaFoldDB" id="A0AAW0TA51"/>
<evidence type="ECO:0000313" key="13">
    <source>
        <dbReference type="EMBL" id="KAK8383691.1"/>
    </source>
</evidence>
<evidence type="ECO:0000256" key="10">
    <source>
        <dbReference type="SAM" id="Coils"/>
    </source>
</evidence>
<feature type="compositionally biased region" description="Low complexity" evidence="11">
    <location>
        <begin position="779"/>
        <end position="792"/>
    </location>
</feature>
<dbReference type="PANTHER" id="PTHR47968">
    <property type="entry name" value="CENTROMERE PROTEIN E"/>
    <property type="match status" value="1"/>
</dbReference>
<feature type="coiled-coil region" evidence="10">
    <location>
        <begin position="411"/>
        <end position="445"/>
    </location>
</feature>
<keyword evidence="14" id="KW-1185">Reference proteome</keyword>
<dbReference type="EMBL" id="JARAKH010000036">
    <property type="protein sequence ID" value="KAK8383690.1"/>
    <property type="molecule type" value="Genomic_DNA"/>
</dbReference>
<dbReference type="EMBL" id="JARAKH010000036">
    <property type="protein sequence ID" value="KAK8383691.1"/>
    <property type="molecule type" value="Genomic_DNA"/>
</dbReference>
<proteinExistence type="inferred from homology"/>
<dbReference type="Pfam" id="PF00225">
    <property type="entry name" value="Kinesin"/>
    <property type="match status" value="1"/>
</dbReference>
<feature type="region of interest" description="Disordered" evidence="11">
    <location>
        <begin position="1084"/>
        <end position="1206"/>
    </location>
</feature>
<dbReference type="FunFam" id="3.40.850.10:FF:000054">
    <property type="entry name" value="Kinesin-like protein"/>
    <property type="match status" value="1"/>
</dbReference>
<dbReference type="Gene3D" id="3.40.850.10">
    <property type="entry name" value="Kinesin motor domain"/>
    <property type="match status" value="1"/>
</dbReference>
<feature type="region of interest" description="Disordered" evidence="11">
    <location>
        <begin position="745"/>
        <end position="792"/>
    </location>
</feature>
<dbReference type="EMBL" id="JARAKH010000036">
    <property type="protein sequence ID" value="KAK8383692.1"/>
    <property type="molecule type" value="Genomic_DNA"/>
</dbReference>
<dbReference type="GO" id="GO:0007018">
    <property type="term" value="P:microtubule-based movement"/>
    <property type="evidence" value="ECO:0007669"/>
    <property type="project" value="InterPro"/>
</dbReference>
<reference evidence="13 14" key="1">
    <citation type="submission" date="2023-03" db="EMBL/GenBank/DDBJ databases">
        <title>High-quality genome of Scylla paramamosain provides insights in environmental adaptation.</title>
        <authorList>
            <person name="Zhang L."/>
        </authorList>
    </citation>
    <scope>NUCLEOTIDE SEQUENCE [LARGE SCALE GENOMIC DNA]</scope>
    <source>
        <strain evidence="13">LZ_2023a</strain>
        <tissue evidence="13">Muscle</tissue>
    </source>
</reference>
<keyword evidence="2" id="KW-0493">Microtubule</keyword>
<sequence length="1206" mass="131804">MTKNRQALHRVNSPIKSPRRHNSSLRKKALVRRISGEVQFGAASKANLKVVVRVRPQNQREEDKGARCVVDVLDKHMLVFDPKEETGDGFFFKGTKQRCRDLSKRQPLEKKFVFEHVFGDQATNEELYEVTAHPLIDTLLQGYNCSVFAYGATGAGKTYTMLGRPECPGITSLTLQELYQQLDELKGQKRCEVAVSYLEVYNETVRDLLGTGKPLALQEMGQQVMVPGLSLHKPSNAEELLQMLAQGNSNRTQHATDANAESSRSHAVFQIFVRQQDLEASAKATVTISKLSMIDLAGSERGAATGFRGVRFKEGSSINKSLLALGNCINALADGQRHIPYRDSKLTRLLKDSLGGNCRSVMIAAISPASTSFEDTYNTLRYAERAKTIRTTIRNNVKNVDQHVSDYIKVVAGLREEVTSLREKLKEYQAMEEEWKTERSELKAAALQPLASTPEVEVEGAKEEIISEEEIRAQKQLQDVSAEQKALRQELLLLEASYKATELKRCHWVARLARVQVVAFASSKLDKTLKKCERTINALDNRLSQTSTCIETLKRKVTANLTKMQEAQEALSYFGPEPGHLSKDSQSLVERHEASIALRDSHQLGEHLQTLLQEDFKEQHTSEQLVHVLLGVVRDLYLQHYEKDQNCPKARSTFQHVVDGLDECRIAWADQQSVAKEGDGQAPSNGQPVGTQLNADHFTSLPSLTTSVISPTIMIEPHTSFRKSSLMSSVSTSILPHHQPLGNSWASVTSSTLQPQPLSPPPKPVQDQKPQNTGEERSLNTTTTVPTSPVLSSQATQMIRNMDEKSSILTANAAAGSGLQQDNLLTSNTATGNTPSKLLNTTYDSVPYASRLSSITIPTTPSRTVSTASSPFMLQSLTMPSSLTRPLNTTIDIPSTGSCITPISADPSNTCNLPSNTKLSAASRVLNATIDVHSPTVLSTHTPKHHPAYSTSGILSMAHSETKLLQRTSSTSQLSHTDAHLATLSQVDAGPVISALPSSTTTTTTTTTTSGPAVARQLFSGDKAGLNATFNVSQADGPEDLSTRPSSSDQLRSPGTVDLKSAATRSPLVPVTNRFSHSNLLTIPEKQPMKPPLIKGFRGIGNRRGMTRTPHKSLAQSFTPRKEAGMRRSVSTPSLVSQQASSKHLSSTTKKLKGLGGTLHRTSSFLKGKNNQENMPPHHTRRPSVGVPRPASPSSHPKSPGLLHKA</sequence>
<evidence type="ECO:0000256" key="2">
    <source>
        <dbReference type="ARBA" id="ARBA00022701"/>
    </source>
</evidence>
<dbReference type="Proteomes" id="UP001487740">
    <property type="component" value="Unassembled WGS sequence"/>
</dbReference>
<evidence type="ECO:0000256" key="4">
    <source>
        <dbReference type="ARBA" id="ARBA00022840"/>
    </source>
</evidence>
<dbReference type="SUPFAM" id="SSF52540">
    <property type="entry name" value="P-loop containing nucleoside triphosphate hydrolases"/>
    <property type="match status" value="1"/>
</dbReference>
<evidence type="ECO:0000259" key="12">
    <source>
        <dbReference type="PROSITE" id="PS50067"/>
    </source>
</evidence>
<dbReference type="GO" id="GO:0008017">
    <property type="term" value="F:microtubule binding"/>
    <property type="evidence" value="ECO:0007669"/>
    <property type="project" value="InterPro"/>
</dbReference>
<dbReference type="InterPro" id="IPR001752">
    <property type="entry name" value="Kinesin_motor_dom"/>
</dbReference>
<accession>A0AAW0TA51</accession>
<keyword evidence="3 9" id="KW-0547">Nucleotide-binding</keyword>
<dbReference type="PRINTS" id="PR00380">
    <property type="entry name" value="KINESINHEAVY"/>
</dbReference>
<protein>
    <recommendedName>
        <fullName evidence="12">Kinesin motor domain-containing protein</fullName>
    </recommendedName>
</protein>
<feature type="region of interest" description="Disordered" evidence="11">
    <location>
        <begin position="1"/>
        <end position="24"/>
    </location>
</feature>
<dbReference type="InterPro" id="IPR027640">
    <property type="entry name" value="Kinesin-like_fam"/>
</dbReference>
<feature type="domain" description="Kinesin motor" evidence="12">
    <location>
        <begin position="47"/>
        <end position="389"/>
    </location>
</feature>
<keyword evidence="4 9" id="KW-0067">ATP-binding</keyword>
<dbReference type="PROSITE" id="PS00411">
    <property type="entry name" value="KINESIN_MOTOR_1"/>
    <property type="match status" value="1"/>
</dbReference>
<dbReference type="GO" id="GO:0005524">
    <property type="term" value="F:ATP binding"/>
    <property type="evidence" value="ECO:0007669"/>
    <property type="project" value="UniProtKB-UniRule"/>
</dbReference>
<evidence type="ECO:0000256" key="8">
    <source>
        <dbReference type="ARBA" id="ARBA00060769"/>
    </source>
</evidence>
<evidence type="ECO:0000256" key="3">
    <source>
        <dbReference type="ARBA" id="ARBA00022741"/>
    </source>
</evidence>
<keyword evidence="7" id="KW-0206">Cytoskeleton</keyword>
<dbReference type="GO" id="GO:0003777">
    <property type="term" value="F:microtubule motor activity"/>
    <property type="evidence" value="ECO:0007669"/>
    <property type="project" value="InterPro"/>
</dbReference>
<feature type="region of interest" description="Disordered" evidence="11">
    <location>
        <begin position="675"/>
        <end position="695"/>
    </location>
</feature>
<dbReference type="InterPro" id="IPR036961">
    <property type="entry name" value="Kinesin_motor_dom_sf"/>
</dbReference>
<keyword evidence="6 9" id="KW-0505">Motor protein</keyword>
<evidence type="ECO:0000313" key="14">
    <source>
        <dbReference type="Proteomes" id="UP001487740"/>
    </source>
</evidence>
<dbReference type="GO" id="GO:0005874">
    <property type="term" value="C:microtubule"/>
    <property type="evidence" value="ECO:0007669"/>
    <property type="project" value="UniProtKB-KW"/>
</dbReference>
<dbReference type="SMART" id="SM00129">
    <property type="entry name" value="KISc"/>
    <property type="match status" value="1"/>
</dbReference>
<dbReference type="InterPro" id="IPR027417">
    <property type="entry name" value="P-loop_NTPase"/>
</dbReference>
<keyword evidence="5 10" id="KW-0175">Coiled coil</keyword>
<feature type="coiled-coil region" evidence="10">
    <location>
        <begin position="470"/>
        <end position="497"/>
    </location>
</feature>
<evidence type="ECO:0000256" key="9">
    <source>
        <dbReference type="PROSITE-ProRule" id="PRU00283"/>
    </source>
</evidence>
<comment type="caution">
    <text evidence="13">The sequence shown here is derived from an EMBL/GenBank/DDBJ whole genome shotgun (WGS) entry which is preliminary data.</text>
</comment>
<name>A0AAW0TA51_SCYPA</name>
<feature type="compositionally biased region" description="Polar residues" evidence="11">
    <location>
        <begin position="1129"/>
        <end position="1140"/>
    </location>
</feature>
<feature type="region of interest" description="Disordered" evidence="11">
    <location>
        <begin position="1032"/>
        <end position="1065"/>
    </location>
</feature>
<dbReference type="InterPro" id="IPR019821">
    <property type="entry name" value="Kinesin_motor_CS"/>
</dbReference>
<evidence type="ECO:0000256" key="6">
    <source>
        <dbReference type="ARBA" id="ARBA00023175"/>
    </source>
</evidence>
<dbReference type="PROSITE" id="PS50067">
    <property type="entry name" value="KINESIN_MOTOR_2"/>
    <property type="match status" value="1"/>
</dbReference>
<dbReference type="CDD" id="cd01370">
    <property type="entry name" value="KISc_KIP3_like"/>
    <property type="match status" value="1"/>
</dbReference>
<organism evidence="13 14">
    <name type="scientific">Scylla paramamosain</name>
    <name type="common">Mud crab</name>
    <dbReference type="NCBI Taxonomy" id="85552"/>
    <lineage>
        <taxon>Eukaryota</taxon>
        <taxon>Metazoa</taxon>
        <taxon>Ecdysozoa</taxon>
        <taxon>Arthropoda</taxon>
        <taxon>Crustacea</taxon>
        <taxon>Multicrustacea</taxon>
        <taxon>Malacostraca</taxon>
        <taxon>Eumalacostraca</taxon>
        <taxon>Eucarida</taxon>
        <taxon>Decapoda</taxon>
        <taxon>Pleocyemata</taxon>
        <taxon>Brachyura</taxon>
        <taxon>Eubrachyura</taxon>
        <taxon>Portunoidea</taxon>
        <taxon>Portunidae</taxon>
        <taxon>Portuninae</taxon>
        <taxon>Scylla</taxon>
    </lineage>
</organism>
<feature type="coiled-coil region" evidence="10">
    <location>
        <begin position="522"/>
        <end position="570"/>
    </location>
</feature>
<evidence type="ECO:0000256" key="5">
    <source>
        <dbReference type="ARBA" id="ARBA00023054"/>
    </source>
</evidence>
<evidence type="ECO:0000256" key="7">
    <source>
        <dbReference type="ARBA" id="ARBA00023212"/>
    </source>
</evidence>
<feature type="compositionally biased region" description="Polar residues" evidence="11">
    <location>
        <begin position="682"/>
        <end position="694"/>
    </location>
</feature>
<comment type="subcellular location">
    <subcellularLocation>
        <location evidence="1">Cytoplasm</location>
        <location evidence="1">Cytoskeleton</location>
    </subcellularLocation>
</comment>
<evidence type="ECO:0000256" key="11">
    <source>
        <dbReference type="SAM" id="MobiDB-lite"/>
    </source>
</evidence>
<comment type="similarity">
    <text evidence="8">Belongs to the TRAFAC class myosin-kinesin ATPase superfamily. Kinesin family. KIN-8 subfamily.</text>
</comment>
<dbReference type="EMBL" id="JARAKH010000036">
    <property type="protein sequence ID" value="KAK8383689.1"/>
    <property type="molecule type" value="Genomic_DNA"/>
</dbReference>
<feature type="compositionally biased region" description="Polar residues" evidence="11">
    <location>
        <begin position="1161"/>
        <end position="1174"/>
    </location>
</feature>
<keyword evidence="7" id="KW-0963">Cytoplasm</keyword>
<feature type="binding site" evidence="9">
    <location>
        <begin position="151"/>
        <end position="158"/>
    </location>
    <ligand>
        <name>ATP</name>
        <dbReference type="ChEBI" id="CHEBI:30616"/>
    </ligand>
</feature>
<dbReference type="PANTHER" id="PTHR47968:SF65">
    <property type="entry name" value="KINESIN MOTOR DOMAIN-CONTAINING PROTEIN"/>
    <property type="match status" value="1"/>
</dbReference>